<accession>A0A1H8GGY9</accession>
<dbReference type="Proteomes" id="UP000199459">
    <property type="component" value="Unassembled WGS sequence"/>
</dbReference>
<gene>
    <name evidence="1" type="ORF">SAMN05216325_11811</name>
</gene>
<evidence type="ECO:0000313" key="2">
    <source>
        <dbReference type="Proteomes" id="UP000199459"/>
    </source>
</evidence>
<protein>
    <submittedName>
        <fullName evidence="1">Uncharacterized protein</fullName>
    </submittedName>
</protein>
<reference evidence="1 2" key="1">
    <citation type="submission" date="2016-10" db="EMBL/GenBank/DDBJ databases">
        <authorList>
            <person name="de Groot N.N."/>
        </authorList>
    </citation>
    <scope>NUCLEOTIDE SEQUENCE [LARGE SCALE GENOMIC DNA]</scope>
    <source>
        <strain evidence="1 2">Nm22</strain>
    </source>
</reference>
<dbReference type="EMBL" id="FOCP01000018">
    <property type="protein sequence ID" value="SEN43040.1"/>
    <property type="molecule type" value="Genomic_DNA"/>
</dbReference>
<dbReference type="AlphaFoldDB" id="A0A1H8GGY9"/>
<organism evidence="1 2">
    <name type="scientific">Nitrosomonas marina</name>
    <dbReference type="NCBI Taxonomy" id="917"/>
    <lineage>
        <taxon>Bacteria</taxon>
        <taxon>Pseudomonadati</taxon>
        <taxon>Pseudomonadota</taxon>
        <taxon>Betaproteobacteria</taxon>
        <taxon>Nitrosomonadales</taxon>
        <taxon>Nitrosomonadaceae</taxon>
        <taxon>Nitrosomonas</taxon>
    </lineage>
</organism>
<proteinExistence type="predicted"/>
<sequence>MKALLGAEGGNRTPMMSPSLDFESRSFCFYINCLFHLLIRKRLIFNQLQPFIHTD</sequence>
<name>A0A1H8GGY9_9PROT</name>
<evidence type="ECO:0000313" key="1">
    <source>
        <dbReference type="EMBL" id="SEN43040.1"/>
    </source>
</evidence>